<organism evidence="1 2">
    <name type="scientific">Arachis hypogaea</name>
    <name type="common">Peanut</name>
    <dbReference type="NCBI Taxonomy" id="3818"/>
    <lineage>
        <taxon>Eukaryota</taxon>
        <taxon>Viridiplantae</taxon>
        <taxon>Streptophyta</taxon>
        <taxon>Embryophyta</taxon>
        <taxon>Tracheophyta</taxon>
        <taxon>Spermatophyta</taxon>
        <taxon>Magnoliopsida</taxon>
        <taxon>eudicotyledons</taxon>
        <taxon>Gunneridae</taxon>
        <taxon>Pentapetalae</taxon>
        <taxon>rosids</taxon>
        <taxon>fabids</taxon>
        <taxon>Fabales</taxon>
        <taxon>Fabaceae</taxon>
        <taxon>Papilionoideae</taxon>
        <taxon>50 kb inversion clade</taxon>
        <taxon>dalbergioids sensu lato</taxon>
        <taxon>Dalbergieae</taxon>
        <taxon>Pterocarpus clade</taxon>
        <taxon>Arachis</taxon>
    </lineage>
</organism>
<protein>
    <submittedName>
        <fullName evidence="1">Ribonuclease H protein</fullName>
    </submittedName>
</protein>
<dbReference type="AlphaFoldDB" id="A0A6B9V919"/>
<dbReference type="EMBL" id="CP031001">
    <property type="protein sequence ID" value="QHN77171.1"/>
    <property type="molecule type" value="Genomic_DNA"/>
</dbReference>
<gene>
    <name evidence="1" type="ORF">DS421_19g650340</name>
</gene>
<name>A0A6B9V919_ARAHY</name>
<reference evidence="1 2" key="1">
    <citation type="submission" date="2020-01" db="EMBL/GenBank/DDBJ databases">
        <title>Genome sequence of Arachis hypogaea, cultivar Shitouqi.</title>
        <authorList>
            <person name="Zhuang W."/>
            <person name="Chen H."/>
            <person name="Varshney R."/>
            <person name="Wang D."/>
            <person name="Ming R."/>
        </authorList>
    </citation>
    <scope>NUCLEOTIDE SEQUENCE [LARGE SCALE GENOMIC DNA]</scope>
    <source>
        <tissue evidence="1">Young leaf</tissue>
    </source>
</reference>
<evidence type="ECO:0000313" key="1">
    <source>
        <dbReference type="EMBL" id="QHN77171.1"/>
    </source>
</evidence>
<accession>A0A6B9V919</accession>
<proteinExistence type="predicted"/>
<sequence length="154" mass="17631">MHEKEALWARVIYAKYGRNRNILQEMHKTSADSPLWKALANIRETFTKHTLIAVGDGRSTMLWLDRWVKDAPPLIQLVNNNIESINIEMKVNEGVLGDGNWNIQLFKRYLPEDIFEHIRALVPANENLGADTIRWGLSHDGMFTVSSAYKAIAD</sequence>
<dbReference type="Proteomes" id="UP000464620">
    <property type="component" value="Chromosome B09"/>
</dbReference>
<evidence type="ECO:0000313" key="2">
    <source>
        <dbReference type="Proteomes" id="UP000464620"/>
    </source>
</evidence>